<evidence type="ECO:0000313" key="14">
    <source>
        <dbReference type="Proteomes" id="UP000327424"/>
    </source>
</evidence>
<evidence type="ECO:0000256" key="5">
    <source>
        <dbReference type="ARBA" id="ARBA00022519"/>
    </source>
</evidence>
<keyword evidence="6 11" id="KW-0812">Transmembrane</keyword>
<accession>A0A5J6WMZ0</accession>
<dbReference type="OrthoDB" id="7067577at2"/>
<feature type="domain" description="HemY N-terminal" evidence="12">
    <location>
        <begin position="26"/>
        <end position="127"/>
    </location>
</feature>
<dbReference type="InterPro" id="IPR010817">
    <property type="entry name" value="HemY_N"/>
</dbReference>
<evidence type="ECO:0000256" key="11">
    <source>
        <dbReference type="SAM" id="Phobius"/>
    </source>
</evidence>
<keyword evidence="8 11" id="KW-0472">Membrane</keyword>
<dbReference type="KEGG" id="mmaa:FR932_17515"/>
<evidence type="ECO:0000256" key="7">
    <source>
        <dbReference type="ARBA" id="ARBA00022989"/>
    </source>
</evidence>
<dbReference type="Proteomes" id="UP000327424">
    <property type="component" value="Chromosome"/>
</dbReference>
<keyword evidence="4" id="KW-1003">Cell membrane</keyword>
<dbReference type="UniPathway" id="UPA00252"/>
<dbReference type="AlphaFoldDB" id="A0A5J6WMZ0"/>
<evidence type="ECO:0000256" key="8">
    <source>
        <dbReference type="ARBA" id="ARBA00023136"/>
    </source>
</evidence>
<gene>
    <name evidence="13" type="ORF">FR932_17515</name>
</gene>
<keyword evidence="9" id="KW-0627">Porphyrin biosynthesis</keyword>
<evidence type="ECO:0000256" key="1">
    <source>
        <dbReference type="ARBA" id="ARBA00002962"/>
    </source>
</evidence>
<dbReference type="GO" id="GO:0006779">
    <property type="term" value="P:porphyrin-containing compound biosynthetic process"/>
    <property type="evidence" value="ECO:0007669"/>
    <property type="project" value="UniProtKB-KW"/>
</dbReference>
<keyword evidence="14" id="KW-1185">Reference proteome</keyword>
<comment type="function">
    <text evidence="1">Involved in a late step of protoheme IX synthesis.</text>
</comment>
<dbReference type="EMBL" id="CP044399">
    <property type="protein sequence ID" value="QFI39503.1"/>
    <property type="molecule type" value="Genomic_DNA"/>
</dbReference>
<evidence type="ECO:0000256" key="2">
    <source>
        <dbReference type="ARBA" id="ARBA00004429"/>
    </source>
</evidence>
<dbReference type="SUPFAM" id="SSF48452">
    <property type="entry name" value="TPR-like"/>
    <property type="match status" value="1"/>
</dbReference>
<dbReference type="Pfam" id="PF07219">
    <property type="entry name" value="HemY_N"/>
    <property type="match status" value="1"/>
</dbReference>
<proteinExistence type="predicted"/>
<dbReference type="GO" id="GO:0042168">
    <property type="term" value="P:heme metabolic process"/>
    <property type="evidence" value="ECO:0007669"/>
    <property type="project" value="InterPro"/>
</dbReference>
<reference evidence="13 14" key="1">
    <citation type="submission" date="2019-09" db="EMBL/GenBank/DDBJ databases">
        <title>Hybrid Assembly of the complete Genome of the Deep-Sea Bacterium Moritella marina from long Nanopore and Illumina reads.</title>
        <authorList>
            <person name="Magin S."/>
            <person name="Georgoulis A."/>
            <person name="Papadimitriou K."/>
            <person name="Iliakis G."/>
            <person name="Vorgias C.E."/>
        </authorList>
    </citation>
    <scope>NUCLEOTIDE SEQUENCE [LARGE SCALE GENOMIC DNA]</scope>
    <source>
        <strain evidence="13 14">MP-1</strain>
    </source>
</reference>
<protein>
    <submittedName>
        <fullName evidence="13">Heme biosynthesis protein</fullName>
    </submittedName>
</protein>
<feature type="repeat" description="TPR" evidence="10">
    <location>
        <begin position="357"/>
        <end position="390"/>
    </location>
</feature>
<dbReference type="InterPro" id="IPR019734">
    <property type="entry name" value="TPR_rpt"/>
</dbReference>
<organism evidence="13 14">
    <name type="scientific">Moritella marina ATCC 15381</name>
    <dbReference type="NCBI Taxonomy" id="1202962"/>
    <lineage>
        <taxon>Bacteria</taxon>
        <taxon>Pseudomonadati</taxon>
        <taxon>Pseudomonadota</taxon>
        <taxon>Gammaproteobacteria</taxon>
        <taxon>Alteromonadales</taxon>
        <taxon>Moritellaceae</taxon>
        <taxon>Moritella</taxon>
    </lineage>
</organism>
<dbReference type="GO" id="GO:0005886">
    <property type="term" value="C:plasma membrane"/>
    <property type="evidence" value="ECO:0007669"/>
    <property type="project" value="UniProtKB-SubCell"/>
</dbReference>
<evidence type="ECO:0000256" key="10">
    <source>
        <dbReference type="PROSITE-ProRule" id="PRU00339"/>
    </source>
</evidence>
<comment type="subcellular location">
    <subcellularLocation>
        <location evidence="2">Cell inner membrane</location>
        <topology evidence="2">Multi-pass membrane protein</topology>
    </subcellularLocation>
</comment>
<name>A0A5J6WMZ0_MORMI</name>
<dbReference type="RefSeq" id="WP_019442727.1">
    <property type="nucleotide sequence ID" value="NZ_ALOE01000035.1"/>
</dbReference>
<dbReference type="NCBIfam" id="TIGR00540">
    <property type="entry name" value="TPR_hemY_coli"/>
    <property type="match status" value="1"/>
</dbReference>
<dbReference type="PROSITE" id="PS50005">
    <property type="entry name" value="TPR"/>
    <property type="match status" value="1"/>
</dbReference>
<feature type="transmembrane region" description="Helical" evidence="11">
    <location>
        <begin position="41"/>
        <end position="62"/>
    </location>
</feature>
<evidence type="ECO:0000256" key="4">
    <source>
        <dbReference type="ARBA" id="ARBA00022475"/>
    </source>
</evidence>
<dbReference type="InterPro" id="IPR011990">
    <property type="entry name" value="TPR-like_helical_dom_sf"/>
</dbReference>
<comment type="pathway">
    <text evidence="3">Porphyrin-containing compound metabolism; protoheme biosynthesis.</text>
</comment>
<evidence type="ECO:0000256" key="3">
    <source>
        <dbReference type="ARBA" id="ARBA00004744"/>
    </source>
</evidence>
<dbReference type="InterPro" id="IPR005254">
    <property type="entry name" value="Heme_biosyn_assoc_TPR_pro"/>
</dbReference>
<dbReference type="Gene3D" id="1.25.40.10">
    <property type="entry name" value="Tetratricopeptide repeat domain"/>
    <property type="match status" value="1"/>
</dbReference>
<sequence length="391" mass="43222">MVRFIVLIALLLAGAIGAPYFMGNKGYVMVAAGDYIIDATVSSAVIMVVGFYFALLAIEALINKLTHSLGWFNRYHQARAKIQTEKGILALASGDFKRAETLTLKAAKKAQVPVLNYLAAAQSAQGLGNETKRDEYLLLAHKNADKNTFAVELTQAKLQVEQLQFEQAFASLSSLHHQQPKNKVVLTLFKNVCIERKEWGQLLNLITPLQKQKLLSTSEADELRKSSHFQHLGEVAKQQGSTGLLDTWSALPKALKNDGRYLAETASLLLSRNDDQSAYLLIMDALSNEFYPELIALTPQLNLTDHHALIERLKRLQKSREGSGLLAVSIGQLMVKEGRWSDAVEELSQGMSQSPSTSAYAALAQAYEKLGRVNDANATYKQSLSYHQQDE</sequence>
<evidence type="ECO:0000313" key="13">
    <source>
        <dbReference type="EMBL" id="QFI39503.1"/>
    </source>
</evidence>
<evidence type="ECO:0000256" key="9">
    <source>
        <dbReference type="ARBA" id="ARBA00023244"/>
    </source>
</evidence>
<keyword evidence="5" id="KW-0997">Cell inner membrane</keyword>
<evidence type="ECO:0000256" key="6">
    <source>
        <dbReference type="ARBA" id="ARBA00022692"/>
    </source>
</evidence>
<evidence type="ECO:0000259" key="12">
    <source>
        <dbReference type="Pfam" id="PF07219"/>
    </source>
</evidence>
<keyword evidence="7 11" id="KW-1133">Transmembrane helix</keyword>
<keyword evidence="10" id="KW-0802">TPR repeat</keyword>